<dbReference type="AlphaFoldDB" id="A0A7G6E2C8"/>
<evidence type="ECO:0000313" key="2">
    <source>
        <dbReference type="EMBL" id="QNB46232.1"/>
    </source>
</evidence>
<dbReference type="KEGG" id="tfr:BR63_07840"/>
<dbReference type="RefSeq" id="WP_034425168.1">
    <property type="nucleotide sequence ID" value="NZ_CP045798.1"/>
</dbReference>
<accession>A0A7G6E2C8</accession>
<keyword evidence="3" id="KW-1185">Reference proteome</keyword>
<sequence>MSENQEINPAVCASTINSLPPGALALERFKLALSLSEDTSPEAVTLRQQLMEEESTLDEDNQTAAEQQVEARDHNGT</sequence>
<feature type="region of interest" description="Disordered" evidence="1">
    <location>
        <begin position="53"/>
        <end position="77"/>
    </location>
</feature>
<dbReference type="Proteomes" id="UP000515847">
    <property type="component" value="Chromosome"/>
</dbReference>
<dbReference type="EMBL" id="CP045798">
    <property type="protein sequence ID" value="QNB46232.1"/>
    <property type="molecule type" value="Genomic_DNA"/>
</dbReference>
<evidence type="ECO:0000256" key="1">
    <source>
        <dbReference type="SAM" id="MobiDB-lite"/>
    </source>
</evidence>
<reference evidence="2 3" key="1">
    <citation type="journal article" date="2019" name="Front. Microbiol.">
        <title>Thermoanaerosceptrum fracticalcis gen. nov. sp. nov., a Novel Fumarate-Fermenting Microorganism From a Deep Fractured Carbonate Aquifer of the US Great Basin.</title>
        <authorList>
            <person name="Hamilton-Brehm S.D."/>
            <person name="Stewart L.E."/>
            <person name="Zavarin M."/>
            <person name="Caldwell M."/>
            <person name="Lawson P.A."/>
            <person name="Onstott T.C."/>
            <person name="Grzymski J."/>
            <person name="Neveux I."/>
            <person name="Lollar B.S."/>
            <person name="Russell C.E."/>
            <person name="Moser D.P."/>
        </authorList>
    </citation>
    <scope>NUCLEOTIDE SEQUENCE [LARGE SCALE GENOMIC DNA]</scope>
    <source>
        <strain evidence="2 3">DRI-13</strain>
    </source>
</reference>
<organism evidence="2 3">
    <name type="scientific">Thermanaerosceptrum fracticalcis</name>
    <dbReference type="NCBI Taxonomy" id="1712410"/>
    <lineage>
        <taxon>Bacteria</taxon>
        <taxon>Bacillati</taxon>
        <taxon>Bacillota</taxon>
        <taxon>Clostridia</taxon>
        <taxon>Eubacteriales</taxon>
        <taxon>Peptococcaceae</taxon>
        <taxon>Thermanaerosceptrum</taxon>
    </lineage>
</organism>
<protein>
    <submittedName>
        <fullName evidence="2">Uncharacterized protein</fullName>
    </submittedName>
</protein>
<gene>
    <name evidence="2" type="ORF">BR63_07840</name>
</gene>
<proteinExistence type="predicted"/>
<evidence type="ECO:0000313" key="3">
    <source>
        <dbReference type="Proteomes" id="UP000515847"/>
    </source>
</evidence>
<name>A0A7G6E2C8_THEFR</name>